<keyword evidence="10 14" id="KW-0067">ATP-binding</keyword>
<evidence type="ECO:0000256" key="12">
    <source>
        <dbReference type="ARBA" id="ARBA00048329"/>
    </source>
</evidence>
<dbReference type="SMART" id="SM00220">
    <property type="entry name" value="S_TKc"/>
    <property type="match status" value="1"/>
</dbReference>
<dbReference type="PANTHER" id="PTHR44329:SF46">
    <property type="entry name" value="MITOGEN-ACTIVATED PROTEIN KINASE KINASE KINASE 11"/>
    <property type="match status" value="1"/>
</dbReference>
<dbReference type="CDD" id="cd12059">
    <property type="entry name" value="SH3_MLK1-3"/>
    <property type="match status" value="1"/>
</dbReference>
<dbReference type="InterPro" id="IPR035779">
    <property type="entry name" value="MLK1-3_SH3"/>
</dbReference>
<dbReference type="Pfam" id="PF07714">
    <property type="entry name" value="PK_Tyr_Ser-Thr"/>
    <property type="match status" value="1"/>
</dbReference>
<evidence type="ECO:0000256" key="6">
    <source>
        <dbReference type="ARBA" id="ARBA00022679"/>
    </source>
</evidence>
<reference evidence="18" key="1">
    <citation type="submission" date="2025-08" db="UniProtKB">
        <authorList>
            <consortium name="Ensembl"/>
        </authorList>
    </citation>
    <scope>IDENTIFICATION</scope>
</reference>
<dbReference type="PRINTS" id="PR00109">
    <property type="entry name" value="TYRKINASE"/>
</dbReference>
<evidence type="ECO:0000256" key="2">
    <source>
        <dbReference type="ARBA" id="ARBA00006529"/>
    </source>
</evidence>
<dbReference type="SUPFAM" id="SSF56112">
    <property type="entry name" value="Protein kinase-like (PK-like)"/>
    <property type="match status" value="1"/>
</dbReference>
<evidence type="ECO:0000313" key="19">
    <source>
        <dbReference type="Proteomes" id="UP000261540"/>
    </source>
</evidence>
<evidence type="ECO:0000259" key="17">
    <source>
        <dbReference type="PROSITE" id="PS50011"/>
    </source>
</evidence>
<evidence type="ECO:0000256" key="14">
    <source>
        <dbReference type="PROSITE-ProRule" id="PRU10141"/>
    </source>
</evidence>
<dbReference type="GO" id="GO:0005524">
    <property type="term" value="F:ATP binding"/>
    <property type="evidence" value="ECO:0007669"/>
    <property type="project" value="UniProtKB-UniRule"/>
</dbReference>
<feature type="domain" description="Protein kinase" evidence="17">
    <location>
        <begin position="95"/>
        <end position="362"/>
    </location>
</feature>
<dbReference type="InterPro" id="IPR017441">
    <property type="entry name" value="Protein_kinase_ATP_BS"/>
</dbReference>
<name>A0A3B3Q6F0_9TELE</name>
<evidence type="ECO:0000256" key="4">
    <source>
        <dbReference type="ARBA" id="ARBA00022443"/>
    </source>
</evidence>
<dbReference type="GO" id="GO:0043065">
    <property type="term" value="P:positive regulation of apoptotic process"/>
    <property type="evidence" value="ECO:0007669"/>
    <property type="project" value="TreeGrafter"/>
</dbReference>
<comment type="cofactor">
    <cofactor evidence="1">
        <name>Mg(2+)</name>
        <dbReference type="ChEBI" id="CHEBI:18420"/>
    </cofactor>
</comment>
<feature type="compositionally biased region" description="Polar residues" evidence="15">
    <location>
        <begin position="688"/>
        <end position="697"/>
    </location>
</feature>
<evidence type="ECO:0000256" key="9">
    <source>
        <dbReference type="ARBA" id="ARBA00022777"/>
    </source>
</evidence>
<accession>A0A3B3Q6F0</accession>
<dbReference type="FunFam" id="2.30.30.40:FF:000079">
    <property type="entry name" value="Mitogen-activated protein kinase kinase kinase"/>
    <property type="match status" value="1"/>
</dbReference>
<dbReference type="EC" id="2.7.11.25" evidence="3"/>
<keyword evidence="5" id="KW-0723">Serine/threonine-protein kinase</keyword>
<dbReference type="InterPro" id="IPR036028">
    <property type="entry name" value="SH3-like_dom_sf"/>
</dbReference>
<feature type="compositionally biased region" description="Polar residues" evidence="15">
    <location>
        <begin position="627"/>
        <end position="641"/>
    </location>
</feature>
<dbReference type="Proteomes" id="UP000261540">
    <property type="component" value="Unplaced"/>
</dbReference>
<evidence type="ECO:0000259" key="16">
    <source>
        <dbReference type="PROSITE" id="PS50002"/>
    </source>
</evidence>
<dbReference type="AlphaFoldDB" id="A0A3B3Q6F0"/>
<keyword evidence="4 13" id="KW-0728">SH3 domain</keyword>
<feature type="domain" description="SH3" evidence="16">
    <location>
        <begin position="22"/>
        <end position="86"/>
    </location>
</feature>
<comment type="catalytic activity">
    <reaction evidence="12">
        <text>L-seryl-[protein] + ATP = O-phospho-L-seryl-[protein] + ADP + H(+)</text>
        <dbReference type="Rhea" id="RHEA:17989"/>
        <dbReference type="Rhea" id="RHEA-COMP:9863"/>
        <dbReference type="Rhea" id="RHEA-COMP:11604"/>
        <dbReference type="ChEBI" id="CHEBI:15378"/>
        <dbReference type="ChEBI" id="CHEBI:29999"/>
        <dbReference type="ChEBI" id="CHEBI:30616"/>
        <dbReference type="ChEBI" id="CHEBI:83421"/>
        <dbReference type="ChEBI" id="CHEBI:456216"/>
        <dbReference type="EC" id="2.7.11.25"/>
    </reaction>
</comment>
<evidence type="ECO:0000256" key="3">
    <source>
        <dbReference type="ARBA" id="ARBA00012406"/>
    </source>
</evidence>
<evidence type="ECO:0000313" key="18">
    <source>
        <dbReference type="Ensembl" id="ENSPKIP00000000986.1"/>
    </source>
</evidence>
<dbReference type="InterPro" id="IPR001452">
    <property type="entry name" value="SH3_domain"/>
</dbReference>
<dbReference type="GeneTree" id="ENSGT00940000161064"/>
<feature type="region of interest" description="Disordered" evidence="15">
    <location>
        <begin position="661"/>
        <end position="697"/>
    </location>
</feature>
<organism evidence="18 19">
    <name type="scientific">Paramormyrops kingsleyae</name>
    <dbReference type="NCBI Taxonomy" id="1676925"/>
    <lineage>
        <taxon>Eukaryota</taxon>
        <taxon>Metazoa</taxon>
        <taxon>Chordata</taxon>
        <taxon>Craniata</taxon>
        <taxon>Vertebrata</taxon>
        <taxon>Euteleostomi</taxon>
        <taxon>Actinopterygii</taxon>
        <taxon>Neopterygii</taxon>
        <taxon>Teleostei</taxon>
        <taxon>Osteoglossocephala</taxon>
        <taxon>Osteoglossomorpha</taxon>
        <taxon>Osteoglossiformes</taxon>
        <taxon>Mormyridae</taxon>
        <taxon>Paramormyrops</taxon>
    </lineage>
</organism>
<dbReference type="Pfam" id="PF07653">
    <property type="entry name" value="SH3_2"/>
    <property type="match status" value="1"/>
</dbReference>
<sequence>MEPLKSIFSGWKGVEQPVMGNFTNPLWTALFDYEATGKDELTLRKGDLVEVLSLDSEISGDEGWWAGKVNNKVGIFPSNYVSYKPSCNGTLQGPLSLEEVIGVGGFGKVYRGTWRGDLVAVKAARQDPDEDISVTSQNVRREARLFAMLTHPNIITLKGVCLQEPNMCLIMEYAAGGPLSRALAGRRIPPHILVNWAVQIAGGMLYLHSGAIVPVIHRDLKSNNILLAQPVGNENMEGKTLKITDFGLAREWHKTTKMSAAGTYAWMAPEVIKTSTFSRGSDVWSYGVLLWELLTGEVPYRGIDCLAVAYGVAVNKLTLPVPSTCPEPFAQLMTECWDQDPHGRPSFAAVLAQLSALEHRVLDEMHQDSFHSLQDGWKLEIQGMFDELRAKEKELHCREEELQRAALQQKSHEEFLRQREQQLARWEQDVFERELSLLIRHMNQEKPKVKKRKGTFKKHKLKFRSSEKISMPQGTPARSPARPLARPLEYSLACFEWADKGKASGDSLTMLLSLAEGLDLPMCSQEDSEQQAAPHSLLLDSRLWGPKTRRVEVSVIPRPRPSPVRPRIDPWSFVSAGGAGPGPLCRPPHRRSSANPFTDCDPFPPLNHDPSGTLGHEPDPFCVPFGTSRSAPGSTSASPSLSALRAGPFSPTLDSPYIDLGWSPLLDPSEGKKKRRRQLVTGLEPWMSPTQHGTDRF</sequence>
<keyword evidence="7" id="KW-0677">Repeat</keyword>
<feature type="binding site" evidence="14">
    <location>
        <position position="122"/>
    </location>
    <ligand>
        <name>ATP</name>
        <dbReference type="ChEBI" id="CHEBI:30616"/>
    </ligand>
</feature>
<dbReference type="GO" id="GO:0004706">
    <property type="term" value="F:JUN kinase kinase kinase activity"/>
    <property type="evidence" value="ECO:0007669"/>
    <property type="project" value="TreeGrafter"/>
</dbReference>
<dbReference type="PANTHER" id="PTHR44329">
    <property type="entry name" value="SERINE/THREONINE-PROTEIN KINASE TNNI3K-RELATED"/>
    <property type="match status" value="1"/>
</dbReference>
<evidence type="ECO:0000256" key="13">
    <source>
        <dbReference type="PROSITE-ProRule" id="PRU00192"/>
    </source>
</evidence>
<dbReference type="Gene3D" id="2.30.30.40">
    <property type="entry name" value="SH3 Domains"/>
    <property type="match status" value="1"/>
</dbReference>
<keyword evidence="9" id="KW-0418">Kinase</keyword>
<feature type="region of interest" description="Disordered" evidence="15">
    <location>
        <begin position="627"/>
        <end position="648"/>
    </location>
</feature>
<dbReference type="InterPro" id="IPR011009">
    <property type="entry name" value="Kinase-like_dom_sf"/>
</dbReference>
<evidence type="ECO:0000256" key="11">
    <source>
        <dbReference type="ARBA" id="ARBA00047559"/>
    </source>
</evidence>
<dbReference type="PROSITE" id="PS50011">
    <property type="entry name" value="PROTEIN_KINASE_DOM"/>
    <property type="match status" value="1"/>
</dbReference>
<evidence type="ECO:0000256" key="15">
    <source>
        <dbReference type="SAM" id="MobiDB-lite"/>
    </source>
</evidence>
<keyword evidence="6" id="KW-0808">Transferase</keyword>
<dbReference type="PROSITE" id="PS50002">
    <property type="entry name" value="SH3"/>
    <property type="match status" value="1"/>
</dbReference>
<keyword evidence="8 14" id="KW-0547">Nucleotide-binding</keyword>
<dbReference type="GO" id="GO:0007017">
    <property type="term" value="P:microtubule-based process"/>
    <property type="evidence" value="ECO:0007669"/>
    <property type="project" value="TreeGrafter"/>
</dbReference>
<dbReference type="SUPFAM" id="SSF50044">
    <property type="entry name" value="SH3-domain"/>
    <property type="match status" value="1"/>
</dbReference>
<dbReference type="PROSITE" id="PS00107">
    <property type="entry name" value="PROTEIN_KINASE_ATP"/>
    <property type="match status" value="1"/>
</dbReference>
<dbReference type="Gene3D" id="3.30.200.20">
    <property type="entry name" value="Phosphorylase Kinase, domain 1"/>
    <property type="match status" value="1"/>
</dbReference>
<dbReference type="Ensembl" id="ENSPKIT00000024892.1">
    <property type="protein sequence ID" value="ENSPKIP00000000986.1"/>
    <property type="gene ID" value="ENSPKIG00000019415.1"/>
</dbReference>
<evidence type="ECO:0000256" key="5">
    <source>
        <dbReference type="ARBA" id="ARBA00022527"/>
    </source>
</evidence>
<dbReference type="GO" id="GO:0005813">
    <property type="term" value="C:centrosome"/>
    <property type="evidence" value="ECO:0007669"/>
    <property type="project" value="TreeGrafter"/>
</dbReference>
<keyword evidence="19" id="KW-1185">Reference proteome</keyword>
<protein>
    <recommendedName>
        <fullName evidence="3">mitogen-activated protein kinase kinase kinase</fullName>
        <ecNumber evidence="3">2.7.11.25</ecNumber>
    </recommendedName>
</protein>
<evidence type="ECO:0000256" key="7">
    <source>
        <dbReference type="ARBA" id="ARBA00022737"/>
    </source>
</evidence>
<dbReference type="Gene3D" id="1.10.510.10">
    <property type="entry name" value="Transferase(Phosphotransferase) domain 1"/>
    <property type="match status" value="1"/>
</dbReference>
<dbReference type="InterPro" id="IPR000719">
    <property type="entry name" value="Prot_kinase_dom"/>
</dbReference>
<dbReference type="SMART" id="SM00326">
    <property type="entry name" value="SH3"/>
    <property type="match status" value="1"/>
</dbReference>
<proteinExistence type="inferred from homology"/>
<dbReference type="FunFam" id="1.10.510.10:FF:000076">
    <property type="entry name" value="Mitogen-activated protein kinase kinase kinase"/>
    <property type="match status" value="1"/>
</dbReference>
<dbReference type="PROSITE" id="PS00108">
    <property type="entry name" value="PROTEIN_KINASE_ST"/>
    <property type="match status" value="1"/>
</dbReference>
<reference evidence="18" key="2">
    <citation type="submission" date="2025-09" db="UniProtKB">
        <authorList>
            <consortium name="Ensembl"/>
        </authorList>
    </citation>
    <scope>IDENTIFICATION</scope>
</reference>
<evidence type="ECO:0000256" key="1">
    <source>
        <dbReference type="ARBA" id="ARBA00001946"/>
    </source>
</evidence>
<dbReference type="PRINTS" id="PR00452">
    <property type="entry name" value="SH3DOMAIN"/>
</dbReference>
<comment type="similarity">
    <text evidence="2">Belongs to the protein kinase superfamily. STE Ser/Thr protein kinase family. MAP kinase kinase kinase subfamily.</text>
</comment>
<comment type="catalytic activity">
    <reaction evidence="11">
        <text>L-threonyl-[protein] + ATP = O-phospho-L-threonyl-[protein] + ADP + H(+)</text>
        <dbReference type="Rhea" id="RHEA:46608"/>
        <dbReference type="Rhea" id="RHEA-COMP:11060"/>
        <dbReference type="Rhea" id="RHEA-COMP:11605"/>
        <dbReference type="ChEBI" id="CHEBI:15378"/>
        <dbReference type="ChEBI" id="CHEBI:30013"/>
        <dbReference type="ChEBI" id="CHEBI:30616"/>
        <dbReference type="ChEBI" id="CHEBI:61977"/>
        <dbReference type="ChEBI" id="CHEBI:456216"/>
        <dbReference type="EC" id="2.7.11.25"/>
    </reaction>
</comment>
<dbReference type="InterPro" id="IPR008271">
    <property type="entry name" value="Ser/Thr_kinase_AS"/>
</dbReference>
<dbReference type="InterPro" id="IPR001245">
    <property type="entry name" value="Ser-Thr/Tyr_kinase_cat_dom"/>
</dbReference>
<evidence type="ECO:0000256" key="8">
    <source>
        <dbReference type="ARBA" id="ARBA00022741"/>
    </source>
</evidence>
<dbReference type="FunFam" id="3.30.200.20:FF:000085">
    <property type="entry name" value="Mitogen-activated protein kinase kinase kinase"/>
    <property type="match status" value="1"/>
</dbReference>
<dbReference type="InterPro" id="IPR051681">
    <property type="entry name" value="Ser/Thr_Kinases-Pseudokinases"/>
</dbReference>
<evidence type="ECO:0000256" key="10">
    <source>
        <dbReference type="ARBA" id="ARBA00022840"/>
    </source>
</evidence>